<evidence type="ECO:0000313" key="2">
    <source>
        <dbReference type="EMBL" id="CAA9372567.1"/>
    </source>
</evidence>
<gene>
    <name evidence="2" type="ORF">AVDCRST_MAG06-186</name>
</gene>
<name>A0A6J4N2S0_9ACTN</name>
<dbReference type="RefSeq" id="WP_295656202.1">
    <property type="nucleotide sequence ID" value="NZ_CADCUP010000016.1"/>
</dbReference>
<sequence length="53" mass="5775">MAETPQAPEPDVGDMFDTGPDGTRTCRVCGSLVNELGEYPRAHWDWHEASNGA</sequence>
<dbReference type="AlphaFoldDB" id="A0A6J4N2S0"/>
<evidence type="ECO:0000256" key="1">
    <source>
        <dbReference type="SAM" id="MobiDB-lite"/>
    </source>
</evidence>
<accession>A0A6J4N2S0</accession>
<dbReference type="EMBL" id="CADCUP010000016">
    <property type="protein sequence ID" value="CAA9372567.1"/>
    <property type="molecule type" value="Genomic_DNA"/>
</dbReference>
<protein>
    <submittedName>
        <fullName evidence="2">Uncharacterized protein</fullName>
    </submittedName>
</protein>
<organism evidence="2">
    <name type="scientific">uncultured Nocardioides sp</name>
    <dbReference type="NCBI Taxonomy" id="198441"/>
    <lineage>
        <taxon>Bacteria</taxon>
        <taxon>Bacillati</taxon>
        <taxon>Actinomycetota</taxon>
        <taxon>Actinomycetes</taxon>
        <taxon>Propionibacteriales</taxon>
        <taxon>Nocardioidaceae</taxon>
        <taxon>Nocardioides</taxon>
        <taxon>environmental samples</taxon>
    </lineage>
</organism>
<feature type="region of interest" description="Disordered" evidence="1">
    <location>
        <begin position="1"/>
        <end position="21"/>
    </location>
</feature>
<proteinExistence type="predicted"/>
<reference evidence="2" key="1">
    <citation type="submission" date="2020-02" db="EMBL/GenBank/DDBJ databases">
        <authorList>
            <person name="Meier V. D."/>
        </authorList>
    </citation>
    <scope>NUCLEOTIDE SEQUENCE</scope>
    <source>
        <strain evidence="2">AVDCRST_MAG06</strain>
    </source>
</reference>